<dbReference type="InterPro" id="IPR006016">
    <property type="entry name" value="UspA"/>
</dbReference>
<dbReference type="RefSeq" id="WP_143982014.1">
    <property type="nucleotide sequence ID" value="NZ_CP041695.1"/>
</dbReference>
<dbReference type="PRINTS" id="PR01438">
    <property type="entry name" value="UNVRSLSTRESS"/>
</dbReference>
<dbReference type="GeneID" id="80334824"/>
<sequence>MALTLALFLIAWAFIGVVTGLWMIRRGHDPMWLVIAVALGPLFVPIAWERVERRPRLAASGPEGILGRAETRGPRVLVAMDGSPESDRALDTALTLFGSGCGMLVLAEVVCYDATDDATHAAIDAADARLAAAAERARAAGMPVRFEVLAGPSGETLRRFATDQDMDVLIVGRRGRGLSTRLLGSVSTELVHHAALPVLVVEPARLRAPESNETVSARSGRG</sequence>
<gene>
    <name evidence="4" type="ORF">FOH10_20910</name>
</gene>
<keyword evidence="2" id="KW-0812">Transmembrane</keyword>
<reference evidence="4 5" key="1">
    <citation type="submission" date="2019-07" db="EMBL/GenBank/DDBJ databases">
        <title>Complete Genome Sequence and Methylome Analysis of Nocardia otitidis-caviarum NEB252.</title>
        <authorList>
            <person name="Fomenkov A."/>
            <person name="Anton B.P."/>
            <person name="Vincze T."/>
            <person name="Roberts R.J."/>
        </authorList>
    </citation>
    <scope>NUCLEOTIDE SEQUENCE [LARGE SCALE GENOMIC DNA]</scope>
    <source>
        <strain evidence="4 5">NEB252</strain>
    </source>
</reference>
<evidence type="ECO:0000256" key="2">
    <source>
        <dbReference type="SAM" id="Phobius"/>
    </source>
</evidence>
<keyword evidence="2" id="KW-1133">Transmembrane helix</keyword>
<evidence type="ECO:0000313" key="5">
    <source>
        <dbReference type="Proteomes" id="UP000317039"/>
    </source>
</evidence>
<organism evidence="4 5">
    <name type="scientific">Nocardia otitidiscaviarum</name>
    <dbReference type="NCBI Taxonomy" id="1823"/>
    <lineage>
        <taxon>Bacteria</taxon>
        <taxon>Bacillati</taxon>
        <taxon>Actinomycetota</taxon>
        <taxon>Actinomycetes</taxon>
        <taxon>Mycobacteriales</taxon>
        <taxon>Nocardiaceae</taxon>
        <taxon>Nocardia</taxon>
    </lineage>
</organism>
<keyword evidence="2" id="KW-0472">Membrane</keyword>
<dbReference type="AlphaFoldDB" id="A0A516NPG3"/>
<dbReference type="PANTHER" id="PTHR46268:SF6">
    <property type="entry name" value="UNIVERSAL STRESS PROTEIN UP12"/>
    <property type="match status" value="1"/>
</dbReference>
<dbReference type="Pfam" id="PF00582">
    <property type="entry name" value="Usp"/>
    <property type="match status" value="1"/>
</dbReference>
<comment type="similarity">
    <text evidence="1">Belongs to the universal stress protein A family.</text>
</comment>
<dbReference type="InterPro" id="IPR006015">
    <property type="entry name" value="Universal_stress_UspA"/>
</dbReference>
<proteinExistence type="inferred from homology"/>
<dbReference type="Gene3D" id="3.40.50.620">
    <property type="entry name" value="HUPs"/>
    <property type="match status" value="1"/>
</dbReference>
<feature type="transmembrane region" description="Helical" evidence="2">
    <location>
        <begin position="30"/>
        <end position="48"/>
    </location>
</feature>
<accession>A0A516NPG3</accession>
<dbReference type="KEGG" id="nod:FOH10_20910"/>
<name>A0A516NPG3_9NOCA</name>
<evidence type="ECO:0000313" key="4">
    <source>
        <dbReference type="EMBL" id="QDP80802.1"/>
    </source>
</evidence>
<dbReference type="PANTHER" id="PTHR46268">
    <property type="entry name" value="STRESS RESPONSE PROTEIN NHAX"/>
    <property type="match status" value="1"/>
</dbReference>
<protein>
    <submittedName>
        <fullName evidence="4">Universal stress protein</fullName>
    </submittedName>
</protein>
<dbReference type="Proteomes" id="UP000317039">
    <property type="component" value="Chromosome"/>
</dbReference>
<feature type="domain" description="UspA" evidence="3">
    <location>
        <begin position="75"/>
        <end position="201"/>
    </location>
</feature>
<dbReference type="CDD" id="cd23659">
    <property type="entry name" value="USP_At3g01520-like"/>
    <property type="match status" value="1"/>
</dbReference>
<evidence type="ECO:0000256" key="1">
    <source>
        <dbReference type="ARBA" id="ARBA00008791"/>
    </source>
</evidence>
<evidence type="ECO:0000259" key="3">
    <source>
        <dbReference type="Pfam" id="PF00582"/>
    </source>
</evidence>
<dbReference type="InterPro" id="IPR014729">
    <property type="entry name" value="Rossmann-like_a/b/a_fold"/>
</dbReference>
<dbReference type="SUPFAM" id="SSF52402">
    <property type="entry name" value="Adenine nucleotide alpha hydrolases-like"/>
    <property type="match status" value="1"/>
</dbReference>
<dbReference type="EMBL" id="CP041695">
    <property type="protein sequence ID" value="QDP80802.1"/>
    <property type="molecule type" value="Genomic_DNA"/>
</dbReference>